<feature type="transmembrane region" description="Helical" evidence="12">
    <location>
        <begin position="295"/>
        <end position="318"/>
    </location>
</feature>
<evidence type="ECO:0000256" key="8">
    <source>
        <dbReference type="ARBA" id="ARBA00023136"/>
    </source>
</evidence>
<evidence type="ECO:0000256" key="3">
    <source>
        <dbReference type="ARBA" id="ARBA00022692"/>
    </source>
</evidence>
<name>A0A8J5FK12_ZINOF</name>
<dbReference type="Gene3D" id="1.10.510.10">
    <property type="entry name" value="Transferase(Phosphotransferase) domain 1"/>
    <property type="match status" value="1"/>
</dbReference>
<evidence type="ECO:0000313" key="16">
    <source>
        <dbReference type="Proteomes" id="UP000734854"/>
    </source>
</evidence>
<protein>
    <recommendedName>
        <fullName evidence="14">Protein kinase domain-containing protein</fullName>
    </recommendedName>
</protein>
<keyword evidence="6" id="KW-0067">ATP-binding</keyword>
<feature type="coiled-coil region" evidence="10">
    <location>
        <begin position="784"/>
        <end position="843"/>
    </location>
</feature>
<evidence type="ECO:0000256" key="12">
    <source>
        <dbReference type="SAM" id="Phobius"/>
    </source>
</evidence>
<keyword evidence="8 12" id="KW-0472">Membrane</keyword>
<dbReference type="CDD" id="cd14066">
    <property type="entry name" value="STKc_IRAK"/>
    <property type="match status" value="1"/>
</dbReference>
<dbReference type="InterPro" id="IPR000719">
    <property type="entry name" value="Prot_kinase_dom"/>
</dbReference>
<dbReference type="Pfam" id="PF14223">
    <property type="entry name" value="Retrotran_gag_2"/>
    <property type="match status" value="1"/>
</dbReference>
<proteinExistence type="predicted"/>
<feature type="transmembrane region" description="Helical" evidence="12">
    <location>
        <begin position="35"/>
        <end position="55"/>
    </location>
</feature>
<feature type="region of interest" description="Disordered" evidence="11">
    <location>
        <begin position="607"/>
        <end position="636"/>
    </location>
</feature>
<gene>
    <name evidence="15" type="ORF">ZIOFF_052309</name>
</gene>
<evidence type="ECO:0000256" key="1">
    <source>
        <dbReference type="ARBA" id="ARBA00004162"/>
    </source>
</evidence>
<evidence type="ECO:0000256" key="4">
    <source>
        <dbReference type="ARBA" id="ARBA00022729"/>
    </source>
</evidence>
<evidence type="ECO:0000259" key="14">
    <source>
        <dbReference type="PROSITE" id="PS50011"/>
    </source>
</evidence>
<dbReference type="PROSITE" id="PS50011">
    <property type="entry name" value="PROTEIN_KINASE_DOM"/>
    <property type="match status" value="1"/>
</dbReference>
<reference evidence="15 16" key="1">
    <citation type="submission" date="2020-08" db="EMBL/GenBank/DDBJ databases">
        <title>Plant Genome Project.</title>
        <authorList>
            <person name="Zhang R.-G."/>
        </authorList>
    </citation>
    <scope>NUCLEOTIDE SEQUENCE [LARGE SCALE GENOMIC DNA]</scope>
    <source>
        <tissue evidence="15">Rhizome</tissue>
    </source>
</reference>
<dbReference type="SUPFAM" id="SSF56112">
    <property type="entry name" value="Protein kinase-like (PK-like)"/>
    <property type="match status" value="1"/>
</dbReference>
<dbReference type="GO" id="GO:0005886">
    <property type="term" value="C:plasma membrane"/>
    <property type="evidence" value="ECO:0007669"/>
    <property type="project" value="UniProtKB-SubCell"/>
</dbReference>
<dbReference type="AlphaFoldDB" id="A0A8J5FK12"/>
<dbReference type="GO" id="GO:0004672">
    <property type="term" value="F:protein kinase activity"/>
    <property type="evidence" value="ECO:0007669"/>
    <property type="project" value="InterPro"/>
</dbReference>
<evidence type="ECO:0000256" key="9">
    <source>
        <dbReference type="ARBA" id="ARBA00023157"/>
    </source>
</evidence>
<dbReference type="Gene3D" id="3.30.200.20">
    <property type="entry name" value="Phosphorylase Kinase, domain 1"/>
    <property type="match status" value="1"/>
</dbReference>
<dbReference type="InterPro" id="IPR001245">
    <property type="entry name" value="Ser-Thr/Tyr_kinase_cat_dom"/>
</dbReference>
<dbReference type="FunFam" id="1.10.510.10:FF:000468">
    <property type="entry name" value="PTI1-like tyrosine-protein kinase 3"/>
    <property type="match status" value="1"/>
</dbReference>
<comment type="caution">
    <text evidence="15">The sequence shown here is derived from an EMBL/GenBank/DDBJ whole genome shotgun (WGS) entry which is preliminary data.</text>
</comment>
<evidence type="ECO:0000313" key="15">
    <source>
        <dbReference type="EMBL" id="KAG6490977.1"/>
    </source>
</evidence>
<evidence type="ECO:0000256" key="6">
    <source>
        <dbReference type="ARBA" id="ARBA00022840"/>
    </source>
</evidence>
<dbReference type="InterPro" id="IPR011009">
    <property type="entry name" value="Kinase-like_dom_sf"/>
</dbReference>
<dbReference type="GO" id="GO:0005524">
    <property type="term" value="F:ATP binding"/>
    <property type="evidence" value="ECO:0007669"/>
    <property type="project" value="UniProtKB-KW"/>
</dbReference>
<dbReference type="InterPro" id="IPR008266">
    <property type="entry name" value="Tyr_kinase_AS"/>
</dbReference>
<keyword evidence="2" id="KW-1003">Cell membrane</keyword>
<keyword evidence="3 12" id="KW-0812">Transmembrane</keyword>
<feature type="region of interest" description="Disordered" evidence="11">
    <location>
        <begin position="551"/>
        <end position="590"/>
    </location>
</feature>
<dbReference type="InterPro" id="IPR043891">
    <property type="entry name" value="SPARK"/>
</dbReference>
<evidence type="ECO:0000256" key="10">
    <source>
        <dbReference type="SAM" id="Coils"/>
    </source>
</evidence>
<dbReference type="PROSITE" id="PS00109">
    <property type="entry name" value="PROTEIN_KINASE_TYR"/>
    <property type="match status" value="1"/>
</dbReference>
<accession>A0A8J5FK12</accession>
<dbReference type="PANTHER" id="PTHR47989:SF36">
    <property type="entry name" value="PROTEIN KINASE DOMAIN-CONTAINING PROTEIN"/>
    <property type="match status" value="1"/>
</dbReference>
<evidence type="ECO:0000256" key="7">
    <source>
        <dbReference type="ARBA" id="ARBA00022989"/>
    </source>
</evidence>
<keyword evidence="5" id="KW-0547">Nucleotide-binding</keyword>
<dbReference type="Proteomes" id="UP000734854">
    <property type="component" value="Unassembled WGS sequence"/>
</dbReference>
<keyword evidence="9" id="KW-1015">Disulfide bond</keyword>
<dbReference type="PANTHER" id="PTHR47989">
    <property type="entry name" value="OS01G0750732 PROTEIN"/>
    <property type="match status" value="1"/>
</dbReference>
<keyword evidence="16" id="KW-1185">Reference proteome</keyword>
<feature type="domain" description="Protein kinase" evidence="14">
    <location>
        <begin position="893"/>
        <end position="1166"/>
    </location>
</feature>
<dbReference type="Pfam" id="PF19160">
    <property type="entry name" value="SPARK"/>
    <property type="match status" value="1"/>
</dbReference>
<comment type="subcellular location">
    <subcellularLocation>
        <location evidence="1">Cell membrane</location>
        <topology evidence="1">Single-pass membrane protein</topology>
    </subcellularLocation>
</comment>
<keyword evidence="4 13" id="KW-0732">Signal</keyword>
<dbReference type="FunFam" id="3.30.200.20:FF:000521">
    <property type="entry name" value="Protein kinase superfamily protein"/>
    <property type="match status" value="1"/>
</dbReference>
<evidence type="ECO:0000256" key="2">
    <source>
        <dbReference type="ARBA" id="ARBA00022475"/>
    </source>
</evidence>
<dbReference type="EMBL" id="JACMSC010000014">
    <property type="protein sequence ID" value="KAG6490977.1"/>
    <property type="molecule type" value="Genomic_DNA"/>
</dbReference>
<keyword evidence="10" id="KW-0175">Coiled coil</keyword>
<feature type="signal peptide" evidence="13">
    <location>
        <begin position="1"/>
        <end position="25"/>
    </location>
</feature>
<evidence type="ECO:0000256" key="11">
    <source>
        <dbReference type="SAM" id="MobiDB-lite"/>
    </source>
</evidence>
<feature type="region of interest" description="Disordered" evidence="11">
    <location>
        <begin position="672"/>
        <end position="704"/>
    </location>
</feature>
<keyword evidence="7 12" id="KW-1133">Transmembrane helix</keyword>
<organism evidence="15 16">
    <name type="scientific">Zingiber officinale</name>
    <name type="common">Ginger</name>
    <name type="synonym">Amomum zingiber</name>
    <dbReference type="NCBI Taxonomy" id="94328"/>
    <lineage>
        <taxon>Eukaryota</taxon>
        <taxon>Viridiplantae</taxon>
        <taxon>Streptophyta</taxon>
        <taxon>Embryophyta</taxon>
        <taxon>Tracheophyta</taxon>
        <taxon>Spermatophyta</taxon>
        <taxon>Magnoliopsida</taxon>
        <taxon>Liliopsida</taxon>
        <taxon>Zingiberales</taxon>
        <taxon>Zingiberaceae</taxon>
        <taxon>Zingiber</taxon>
    </lineage>
</organism>
<sequence>MRSSLLRFSFAAALVLAAPPSFCSASTGGSSSSRSFEFIWIVFFIVFSALALYPLSSILVSDNNHTHVGCPLDMSWWNLTAANSVCSNQNERAKCCRYINAFIAVSVAHYANSTGMLGVPPELSDVCYSSINETLISSGMPSNAIMLCGLGLKIRVSYQCAGRGTISDMLQSPNFDEFNKNCKLALSLDNSCRMCLTSGLSYLRHLVGEQDNVTLNTCHDAAFVAIANQGDNSSVIDLASCFFSVKVLSIYQVNSSESSFLYLAPASSPASSPIPVHDLFVTPFKEHHRAYQLTLIPGIGIIIIGVAILLLVIIIILIQRKNRQLKGANSPDQSTLYASSSQHVWKNKKGGIKKLNNKNYNTWATCMESYLQGQDLWEVVGGSEATQPTEDANGILRKWKIKAGKAMFALKITIEEKMLEHIRDAKTLKEVWDIFATLFSKKNDTRLQLLENELLSIAQCDKTIAQYFHKVKFICREISELDPSAPIGEARIKRIIIHGLRSEYRGFIAAIQGWPTQPSLLEFENLLAGQEAMAKQMGGLSLKDEEALYTNKNKGNFKRHTGRSKKDGDKGKIYHGNGGSRPGGASKNYGDRKKFSGECYNCGKMTNPRSSAVEGDDDPLPIVLHSSSASSSSASEQRIRDLLAELQKERSARKAVEGTFSRLKSMAHDAIRQRDDALRERDEAVRRRDEALHERDEASRSAERTAAELADAIRLRDESMKHKDSLRSEMETAAQMLLSGIGKISSKVSGYKNFSASGGLLTSQKYTGLPSVAYGVIKRAHEISEELMKQIDAASKARDQAREQVEQRNYEIAIEISQLEAAIVSLKEEVSKKSSELQNLEHVAAERGIRISEIESEMSRLTQLGDHDTRRSTTGTSPICCRYSYKEIKKATGNFSTIIGQDRFGMLYKAQFDNGFPAAVKLNNNLSELSEQEFSQEMEFLGRLHHRHILTLKGICYSRQERFMVYEFMENGSLKHQLHSSSGRTQLAWKTRVQIAVDVANALEYLHFYCDTPICHGDLRPSNVLLDKNFLAKVAYFGLEHSTTNAKRFLDHNENALGASGYLDPEYMVSQKMTNKSDVYSFGVLLLELVSGKQAFDNSSLVQWFQDLADTGLTELADPAIADTVNLEQLHVVLQIANMCTQKESRERPSIKQVLRMLYEQLDPLYIGFAKAVQDERCYGGGRLFIEKQPVNEIIAFSGDARCLQSSSSTSRSYCSRSILLECNSPQSPHGI</sequence>
<feature type="compositionally biased region" description="Low complexity" evidence="11">
    <location>
        <begin position="626"/>
        <end position="635"/>
    </location>
</feature>
<evidence type="ECO:0000256" key="13">
    <source>
        <dbReference type="SAM" id="SignalP"/>
    </source>
</evidence>
<dbReference type="Pfam" id="PF07714">
    <property type="entry name" value="PK_Tyr_Ser-Thr"/>
    <property type="match status" value="1"/>
</dbReference>
<feature type="chain" id="PRO_5035290340" description="Protein kinase domain-containing protein" evidence="13">
    <location>
        <begin position="26"/>
        <end position="1232"/>
    </location>
</feature>
<evidence type="ECO:0000256" key="5">
    <source>
        <dbReference type="ARBA" id="ARBA00022741"/>
    </source>
</evidence>